<dbReference type="EMBL" id="MCOG01000253">
    <property type="protein sequence ID" value="ORY22109.1"/>
    <property type="molecule type" value="Genomic_DNA"/>
</dbReference>
<name>A0A1Y2AHP2_9FUNG</name>
<protein>
    <recommendedName>
        <fullName evidence="4">CBM10 domain-containing protein</fullName>
    </recommendedName>
</protein>
<dbReference type="Gene3D" id="3.90.1220.10">
    <property type="entry name" value="Cellulose docking domain, dockering"/>
    <property type="match status" value="1"/>
</dbReference>
<dbReference type="InterPro" id="IPR009034">
    <property type="entry name" value="Dockerin_dom_fun_sf"/>
</dbReference>
<reference evidence="5 6" key="1">
    <citation type="submission" date="2016-08" db="EMBL/GenBank/DDBJ databases">
        <title>A Parts List for Fungal Cellulosomes Revealed by Comparative Genomics.</title>
        <authorList>
            <consortium name="DOE Joint Genome Institute"/>
            <person name="Haitjema C.H."/>
            <person name="Gilmore S.P."/>
            <person name="Henske J.K."/>
            <person name="Solomon K.V."/>
            <person name="De Groot R."/>
            <person name="Kuo A."/>
            <person name="Mondo S.J."/>
            <person name="Salamov A.A."/>
            <person name="Labutti K."/>
            <person name="Zhao Z."/>
            <person name="Chiniquy J."/>
            <person name="Barry K."/>
            <person name="Brewer H.M."/>
            <person name="Purvine S.O."/>
            <person name="Wright A.T."/>
            <person name="Boxma B."/>
            <person name="Van Alen T."/>
            <person name="Hackstein J.H."/>
            <person name="Baker S.E."/>
            <person name="Grigoriev I.V."/>
            <person name="O'Malley M.A."/>
        </authorList>
    </citation>
    <scope>NUCLEOTIDE SEQUENCE [LARGE SCALE GENOMIC DNA]</scope>
    <source>
        <strain evidence="5 6">G1</strain>
    </source>
</reference>
<keyword evidence="1" id="KW-0732">Signal</keyword>
<keyword evidence="3" id="KW-0378">Hydrolase</keyword>
<feature type="non-terminal residue" evidence="5">
    <location>
        <position position="1"/>
    </location>
</feature>
<evidence type="ECO:0000256" key="2">
    <source>
        <dbReference type="ARBA" id="ARBA00022737"/>
    </source>
</evidence>
<evidence type="ECO:0000259" key="4">
    <source>
        <dbReference type="PROSITE" id="PS51763"/>
    </source>
</evidence>
<evidence type="ECO:0000256" key="1">
    <source>
        <dbReference type="ARBA" id="ARBA00022729"/>
    </source>
</evidence>
<keyword evidence="2" id="KW-0677">Repeat</keyword>
<comment type="caution">
    <text evidence="5">The sequence shown here is derived from an EMBL/GenBank/DDBJ whole genome shotgun (WGS) entry which is preliminary data.</text>
</comment>
<dbReference type="InterPro" id="IPR002883">
    <property type="entry name" value="CBM10/Dockerin_dom"/>
</dbReference>
<organism evidence="5 6">
    <name type="scientific">Neocallimastix californiae</name>
    <dbReference type="NCBI Taxonomy" id="1754190"/>
    <lineage>
        <taxon>Eukaryota</taxon>
        <taxon>Fungi</taxon>
        <taxon>Fungi incertae sedis</taxon>
        <taxon>Chytridiomycota</taxon>
        <taxon>Chytridiomycota incertae sedis</taxon>
        <taxon>Neocallimastigomycetes</taxon>
        <taxon>Neocallimastigales</taxon>
        <taxon>Neocallimastigaceae</taxon>
        <taxon>Neocallimastix</taxon>
    </lineage>
</organism>
<accession>A0A1Y2AHP2</accession>
<dbReference type="SUPFAM" id="SSF64571">
    <property type="entry name" value="Cellulose docking domain, dockering"/>
    <property type="match status" value="1"/>
</dbReference>
<gene>
    <name evidence="5" type="ORF">LY90DRAFT_431204</name>
</gene>
<evidence type="ECO:0000256" key="3">
    <source>
        <dbReference type="ARBA" id="ARBA00022801"/>
    </source>
</evidence>
<evidence type="ECO:0000313" key="6">
    <source>
        <dbReference type="Proteomes" id="UP000193920"/>
    </source>
</evidence>
<dbReference type="GO" id="GO:0016787">
    <property type="term" value="F:hydrolase activity"/>
    <property type="evidence" value="ECO:0007669"/>
    <property type="project" value="UniProtKB-KW"/>
</dbReference>
<keyword evidence="6" id="KW-1185">Reference proteome</keyword>
<sequence length="53" mass="5795">QDHSCCSSGNANIEFTDADGLWGVENGDWCHMINDNASTTPSLTPEPAIPRYR</sequence>
<dbReference type="Pfam" id="PF02013">
    <property type="entry name" value="CBM_10"/>
    <property type="match status" value="1"/>
</dbReference>
<feature type="domain" description="CBM10" evidence="4">
    <location>
        <begin position="1"/>
        <end position="33"/>
    </location>
</feature>
<evidence type="ECO:0000313" key="5">
    <source>
        <dbReference type="EMBL" id="ORY22109.1"/>
    </source>
</evidence>
<dbReference type="AlphaFoldDB" id="A0A1Y2AHP2"/>
<proteinExistence type="predicted"/>
<dbReference type="PROSITE" id="PS51763">
    <property type="entry name" value="CBM10"/>
    <property type="match status" value="1"/>
</dbReference>
<dbReference type="Proteomes" id="UP000193920">
    <property type="component" value="Unassembled WGS sequence"/>
</dbReference>